<dbReference type="EMBL" id="JNCF01000017">
    <property type="protein sequence ID" value="KGP63431.1"/>
    <property type="molecule type" value="Genomic_DNA"/>
</dbReference>
<protein>
    <submittedName>
        <fullName evidence="1">Uncharacterized protein</fullName>
    </submittedName>
</protein>
<evidence type="ECO:0000313" key="2">
    <source>
        <dbReference type="Proteomes" id="UP000054422"/>
    </source>
</evidence>
<organism evidence="1 2">
    <name type="scientific">Legionella norrlandica</name>
    <dbReference type="NCBI Taxonomy" id="1498499"/>
    <lineage>
        <taxon>Bacteria</taxon>
        <taxon>Pseudomonadati</taxon>
        <taxon>Pseudomonadota</taxon>
        <taxon>Gammaproteobacteria</taxon>
        <taxon>Legionellales</taxon>
        <taxon>Legionellaceae</taxon>
        <taxon>Legionella</taxon>
    </lineage>
</organism>
<dbReference type="RefSeq" id="WP_052117588.1">
    <property type="nucleotide sequence ID" value="NZ_JNCF01000017.1"/>
</dbReference>
<reference evidence="1 2" key="1">
    <citation type="submission" date="2014-05" db="EMBL/GenBank/DDBJ databases">
        <authorList>
            <person name="Rizzardi K."/>
            <person name="Winiecka-Krusnell J."/>
            <person name="Ramliden M."/>
            <person name="Alm E."/>
            <person name="Andersson S."/>
            <person name="Byfors S."/>
        </authorList>
    </citation>
    <scope>NUCLEOTIDE SEQUENCE [LARGE SCALE GENOMIC DNA]</scope>
    <source>
        <strain evidence="1 2">LEGN</strain>
    </source>
</reference>
<gene>
    <name evidence="1" type="ORF">EP47_09465</name>
</gene>
<dbReference type="STRING" id="1498499.EP47_09465"/>
<proteinExistence type="predicted"/>
<dbReference type="AlphaFoldDB" id="A0A0A2SUP6"/>
<sequence length="283" mass="32945">MSFKELSDKTLMDSVNKLKDGINCFRMPFTVFYSIHSKSKQLQMKKEYKPTDGIGLYTEVIKTIKGNSDAIRLVNQKMRDNGFWGQHYDNDEASLKLHLSLNNIGDLDEKTIFELVKFLADEADSPDNDFSFHFKIIEPAQHSSARFKDTDQITIYFDKYSSTGDMVKLTEKIDTFLKKKGLKENTIKLGPKDSFGFNSFVSARFDTNKLLSEYDVYPFFDLELEKFFKKHQPEELKKIPLCALEAVFCRVMLSKQITKLKNDNLQDLLPRIVNSYNWNLKRC</sequence>
<evidence type="ECO:0000313" key="1">
    <source>
        <dbReference type="EMBL" id="KGP63431.1"/>
    </source>
</evidence>
<comment type="caution">
    <text evidence="1">The sequence shown here is derived from an EMBL/GenBank/DDBJ whole genome shotgun (WGS) entry which is preliminary data.</text>
</comment>
<dbReference type="Proteomes" id="UP000054422">
    <property type="component" value="Unassembled WGS sequence"/>
</dbReference>
<keyword evidence="2" id="KW-1185">Reference proteome</keyword>
<name>A0A0A2SUP6_9GAMM</name>
<accession>A0A0A2SUP6</accession>
<dbReference type="OrthoDB" id="5652009at2"/>